<evidence type="ECO:0000256" key="5">
    <source>
        <dbReference type="ARBA" id="ARBA00022723"/>
    </source>
</evidence>
<evidence type="ECO:0000256" key="9">
    <source>
        <dbReference type="ARBA" id="ARBA00023125"/>
    </source>
</evidence>
<evidence type="ECO:0000256" key="4">
    <source>
        <dbReference type="ARBA" id="ARBA00022491"/>
    </source>
</evidence>
<dbReference type="InterPro" id="IPR036388">
    <property type="entry name" value="WH-like_DNA-bd_sf"/>
</dbReference>
<evidence type="ECO:0000256" key="1">
    <source>
        <dbReference type="ARBA" id="ARBA00004496"/>
    </source>
</evidence>
<keyword evidence="8" id="KW-0805">Transcription regulation</keyword>
<proteinExistence type="inferred from homology"/>
<evidence type="ECO:0000256" key="3">
    <source>
        <dbReference type="ARBA" id="ARBA00022490"/>
    </source>
</evidence>
<organism evidence="11 12">
    <name type="scientific">Amnibacterium soli</name>
    <dbReference type="NCBI Taxonomy" id="1282736"/>
    <lineage>
        <taxon>Bacteria</taxon>
        <taxon>Bacillati</taxon>
        <taxon>Actinomycetota</taxon>
        <taxon>Actinomycetes</taxon>
        <taxon>Micrococcales</taxon>
        <taxon>Microbacteriaceae</taxon>
        <taxon>Amnibacterium</taxon>
    </lineage>
</organism>
<evidence type="ECO:0000313" key="11">
    <source>
        <dbReference type="EMBL" id="GAA4734427.1"/>
    </source>
</evidence>
<dbReference type="CDD" id="cd07153">
    <property type="entry name" value="Fur_like"/>
    <property type="match status" value="1"/>
</dbReference>
<evidence type="ECO:0000256" key="7">
    <source>
        <dbReference type="ARBA" id="ARBA00023004"/>
    </source>
</evidence>
<gene>
    <name evidence="11" type="primary">furA3</name>
    <name evidence="11" type="ORF">GCM10025783_00010</name>
</gene>
<keyword evidence="7" id="KW-0408">Iron</keyword>
<dbReference type="PANTHER" id="PTHR33202">
    <property type="entry name" value="ZINC UPTAKE REGULATION PROTEIN"/>
    <property type="match status" value="1"/>
</dbReference>
<comment type="caution">
    <text evidence="11">The sequence shown here is derived from an EMBL/GenBank/DDBJ whole genome shotgun (WGS) entry which is preliminary data.</text>
</comment>
<keyword evidence="5" id="KW-0479">Metal-binding</keyword>
<sequence length="156" mass="16334">MPHPPLLQPAERLRAAGLKVTRGRTAALEALAVQPHATAEQLRAGVAASGVPMTLQAVYLALQVLTDHGVLRRIEPAGSAARYELRVGDNHHHLVCTACARVVDVDCVSEEAPCLLPGDTHGFSVAQAEVTFWGLCPGCAAERDQALDGTGEEGAA</sequence>
<keyword evidence="9" id="KW-0238">DNA-binding</keyword>
<dbReference type="RefSeq" id="WP_345478822.1">
    <property type="nucleotide sequence ID" value="NZ_BAABLP010000001.1"/>
</dbReference>
<dbReference type="Gene3D" id="3.30.1490.190">
    <property type="match status" value="1"/>
</dbReference>
<evidence type="ECO:0000256" key="2">
    <source>
        <dbReference type="ARBA" id="ARBA00007957"/>
    </source>
</evidence>
<dbReference type="Pfam" id="PF01475">
    <property type="entry name" value="FUR"/>
    <property type="match status" value="1"/>
</dbReference>
<protein>
    <submittedName>
        <fullName evidence="11">Fur family transcriptional regulator FurA3</fullName>
    </submittedName>
</protein>
<dbReference type="InterPro" id="IPR043135">
    <property type="entry name" value="Fur_C"/>
</dbReference>
<accession>A0ABP8YRE5</accession>
<dbReference type="PANTHER" id="PTHR33202:SF18">
    <property type="entry name" value="TRANSCRIPTIONAL REGULATOR FURA"/>
    <property type="match status" value="1"/>
</dbReference>
<dbReference type="InterPro" id="IPR002481">
    <property type="entry name" value="FUR"/>
</dbReference>
<name>A0ABP8YRE5_9MICO</name>
<evidence type="ECO:0000256" key="6">
    <source>
        <dbReference type="ARBA" id="ARBA00022833"/>
    </source>
</evidence>
<evidence type="ECO:0000313" key="12">
    <source>
        <dbReference type="Proteomes" id="UP001500121"/>
    </source>
</evidence>
<dbReference type="EMBL" id="BAABLP010000001">
    <property type="protein sequence ID" value="GAA4734427.1"/>
    <property type="molecule type" value="Genomic_DNA"/>
</dbReference>
<keyword evidence="6" id="KW-0862">Zinc</keyword>
<keyword evidence="12" id="KW-1185">Reference proteome</keyword>
<dbReference type="Gene3D" id="1.10.10.10">
    <property type="entry name" value="Winged helix-like DNA-binding domain superfamily/Winged helix DNA-binding domain"/>
    <property type="match status" value="1"/>
</dbReference>
<reference evidence="12" key="1">
    <citation type="journal article" date="2019" name="Int. J. Syst. Evol. Microbiol.">
        <title>The Global Catalogue of Microorganisms (GCM) 10K type strain sequencing project: providing services to taxonomists for standard genome sequencing and annotation.</title>
        <authorList>
            <consortium name="The Broad Institute Genomics Platform"/>
            <consortium name="The Broad Institute Genome Sequencing Center for Infectious Disease"/>
            <person name="Wu L."/>
            <person name="Ma J."/>
        </authorList>
    </citation>
    <scope>NUCLEOTIDE SEQUENCE [LARGE SCALE GENOMIC DNA]</scope>
    <source>
        <strain evidence="12">JCM 19015</strain>
    </source>
</reference>
<comment type="similarity">
    <text evidence="2">Belongs to the Fur family.</text>
</comment>
<comment type="subcellular location">
    <subcellularLocation>
        <location evidence="1">Cytoplasm</location>
    </subcellularLocation>
</comment>
<keyword evidence="3" id="KW-0963">Cytoplasm</keyword>
<keyword evidence="10" id="KW-0804">Transcription</keyword>
<dbReference type="InterPro" id="IPR036390">
    <property type="entry name" value="WH_DNA-bd_sf"/>
</dbReference>
<evidence type="ECO:0000256" key="8">
    <source>
        <dbReference type="ARBA" id="ARBA00023015"/>
    </source>
</evidence>
<dbReference type="SUPFAM" id="SSF46785">
    <property type="entry name" value="Winged helix' DNA-binding domain"/>
    <property type="match status" value="1"/>
</dbReference>
<keyword evidence="4" id="KW-0678">Repressor</keyword>
<dbReference type="Proteomes" id="UP001500121">
    <property type="component" value="Unassembled WGS sequence"/>
</dbReference>
<evidence type="ECO:0000256" key="10">
    <source>
        <dbReference type="ARBA" id="ARBA00023163"/>
    </source>
</evidence>